<dbReference type="EMBL" id="BAABRU010000011">
    <property type="protein sequence ID" value="GAA5529488.1"/>
    <property type="molecule type" value="Genomic_DNA"/>
</dbReference>
<evidence type="ECO:0000256" key="2">
    <source>
        <dbReference type="SAM" id="Phobius"/>
    </source>
</evidence>
<feature type="compositionally biased region" description="Polar residues" evidence="1">
    <location>
        <begin position="323"/>
        <end position="339"/>
    </location>
</feature>
<evidence type="ECO:0000256" key="1">
    <source>
        <dbReference type="SAM" id="MobiDB-lite"/>
    </source>
</evidence>
<name>A0ABP9X232_9CHLR</name>
<feature type="region of interest" description="Disordered" evidence="1">
    <location>
        <begin position="250"/>
        <end position="445"/>
    </location>
</feature>
<keyword evidence="2" id="KW-1133">Transmembrane helix</keyword>
<feature type="compositionally biased region" description="Gly residues" evidence="1">
    <location>
        <begin position="405"/>
        <end position="418"/>
    </location>
</feature>
<feature type="transmembrane region" description="Helical" evidence="2">
    <location>
        <begin position="22"/>
        <end position="44"/>
    </location>
</feature>
<dbReference type="RefSeq" id="WP_345723104.1">
    <property type="nucleotide sequence ID" value="NZ_BAABRU010000011.1"/>
</dbReference>
<accession>A0ABP9X232</accession>
<proteinExistence type="predicted"/>
<sequence length="445" mass="46841">MNINQQLTELHTGLQRYQRQRLLIRAAWMALGVLCLGLIGRNWLDWPLSWPILGLIVILVVALGVVYAWKSILSPTQLAQLLDQQYQLNAQLSTASEFQRQRDGFHVVNLERANRRLPSVARDATSRVLAPIALEWQSLGLAALLATGLFVLGQINAGLPDATTEPLSELASLATTEPPQQPAAEEDPAADPNQPVGNQPDQQPELSPEGQEIADALADGLSDNGATRAAADALRRGDTQKASEELAKLADQADQLSPQTRNEIADGLEQAAEQLQDQPEVAERLRNNADQLRGNPQNAADALEDLAQLTDQLDNAQADFGNGDQQNGQTSTDPQAGSDQQQGQTGQTETGQPNNNGAGNNPGTGSRSSPAAADALGPDVQLPEAPPVGETTAGTGGDTSITLPGGEGTGGGNPGSSGGSVPSDISDPSNIPAELRDAIQDYFGR</sequence>
<keyword evidence="2" id="KW-0472">Membrane</keyword>
<organism evidence="3 4">
    <name type="scientific">Herpetosiphon gulosus</name>
    <dbReference type="NCBI Taxonomy" id="1973496"/>
    <lineage>
        <taxon>Bacteria</taxon>
        <taxon>Bacillati</taxon>
        <taxon>Chloroflexota</taxon>
        <taxon>Chloroflexia</taxon>
        <taxon>Herpetosiphonales</taxon>
        <taxon>Herpetosiphonaceae</taxon>
        <taxon>Herpetosiphon</taxon>
    </lineage>
</organism>
<feature type="region of interest" description="Disordered" evidence="1">
    <location>
        <begin position="174"/>
        <end position="208"/>
    </location>
</feature>
<feature type="compositionally biased region" description="Polar residues" evidence="1">
    <location>
        <begin position="288"/>
        <end position="298"/>
    </location>
</feature>
<evidence type="ECO:0000313" key="4">
    <source>
        <dbReference type="Proteomes" id="UP001428290"/>
    </source>
</evidence>
<keyword evidence="2" id="KW-0812">Transmembrane</keyword>
<keyword evidence="4" id="KW-1185">Reference proteome</keyword>
<dbReference type="Proteomes" id="UP001428290">
    <property type="component" value="Unassembled WGS sequence"/>
</dbReference>
<gene>
    <name evidence="3" type="ORF">Hgul01_03298</name>
</gene>
<evidence type="ECO:0008006" key="5">
    <source>
        <dbReference type="Google" id="ProtNLM"/>
    </source>
</evidence>
<evidence type="ECO:0000313" key="3">
    <source>
        <dbReference type="EMBL" id="GAA5529488.1"/>
    </source>
</evidence>
<feature type="compositionally biased region" description="Low complexity" evidence="1">
    <location>
        <begin position="419"/>
        <end position="429"/>
    </location>
</feature>
<reference evidence="3 4" key="1">
    <citation type="submission" date="2024-02" db="EMBL/GenBank/DDBJ databases">
        <title>Herpetosiphon gulosus NBRC 112829.</title>
        <authorList>
            <person name="Ichikawa N."/>
            <person name="Katano-Makiyama Y."/>
            <person name="Hidaka K."/>
        </authorList>
    </citation>
    <scope>NUCLEOTIDE SEQUENCE [LARGE SCALE GENOMIC DNA]</scope>
    <source>
        <strain evidence="3 4">NBRC 112829</strain>
    </source>
</reference>
<feature type="compositionally biased region" description="Polar residues" evidence="1">
    <location>
        <begin position="195"/>
        <end position="205"/>
    </location>
</feature>
<feature type="transmembrane region" description="Helical" evidence="2">
    <location>
        <begin position="50"/>
        <end position="69"/>
    </location>
</feature>
<protein>
    <recommendedName>
        <fullName evidence="5">DUF4175 domain-containing protein</fullName>
    </recommendedName>
</protein>
<comment type="caution">
    <text evidence="3">The sequence shown here is derived from an EMBL/GenBank/DDBJ whole genome shotgun (WGS) entry which is preliminary data.</text>
</comment>
<feature type="compositionally biased region" description="Basic and acidic residues" evidence="1">
    <location>
        <begin position="434"/>
        <end position="445"/>
    </location>
</feature>
<feature type="compositionally biased region" description="Low complexity" evidence="1">
    <location>
        <begin position="340"/>
        <end position="365"/>
    </location>
</feature>